<keyword evidence="1" id="KW-0378">Hydrolase</keyword>
<accession>F2N8T2</accession>
<dbReference type="Proteomes" id="UP000006851">
    <property type="component" value="Chromosome"/>
</dbReference>
<dbReference type="PRINTS" id="PR00413">
    <property type="entry name" value="HADHALOGNASE"/>
</dbReference>
<dbReference type="CDD" id="cd02603">
    <property type="entry name" value="HAD_sEH-N_like"/>
    <property type="match status" value="1"/>
</dbReference>
<keyword evidence="2" id="KW-1185">Reference proteome</keyword>
<dbReference type="SFLD" id="SFLDS00003">
    <property type="entry name" value="Haloacid_Dehalogenase"/>
    <property type="match status" value="1"/>
</dbReference>
<gene>
    <name evidence="1" type="ordered locus">Corgl_1364</name>
</gene>
<dbReference type="STRING" id="700015.Corgl_1364"/>
<protein>
    <submittedName>
        <fullName evidence="1">HAD-superfamily hydrolase, subfamily IA, variant 3</fullName>
    </submittedName>
</protein>
<organism evidence="1 2">
    <name type="scientific">Coriobacterium glomerans (strain ATCC 49209 / DSM 20642 / JCM 10262 / PW2)</name>
    <dbReference type="NCBI Taxonomy" id="700015"/>
    <lineage>
        <taxon>Bacteria</taxon>
        <taxon>Bacillati</taxon>
        <taxon>Actinomycetota</taxon>
        <taxon>Coriobacteriia</taxon>
        <taxon>Coriobacteriales</taxon>
        <taxon>Coriobacteriaceae</taxon>
        <taxon>Coriobacterium</taxon>
    </lineage>
</organism>
<dbReference type="SUPFAM" id="SSF56784">
    <property type="entry name" value="HAD-like"/>
    <property type="match status" value="1"/>
</dbReference>
<proteinExistence type="predicted"/>
<dbReference type="OrthoDB" id="9797415at2"/>
<reference evidence="2" key="1">
    <citation type="journal article" date="2013" name="Stand. Genomic Sci.">
        <title>Complete genome sequence of Coriobacterium glomerans type strain (PW2(T)) from the midgut of Pyrrhocoris apterus L. (red soldier bug).</title>
        <authorList>
            <person name="Stackebrandt E."/>
            <person name="Zeytun A."/>
            <person name="Lapidus A."/>
            <person name="Nolan M."/>
            <person name="Lucas S."/>
            <person name="Hammon N."/>
            <person name="Deshpande S."/>
            <person name="Cheng J.F."/>
            <person name="Tapia R."/>
            <person name="Goodwin L.A."/>
            <person name="Pitluck S."/>
            <person name="Liolios K."/>
            <person name="Pagani I."/>
            <person name="Ivanova N."/>
            <person name="Mavromatis K."/>
            <person name="Mikhailova N."/>
            <person name="Huntemann M."/>
            <person name="Pati A."/>
            <person name="Chen A."/>
            <person name="Palaniappan K."/>
            <person name="Chang Y.J."/>
            <person name="Land M."/>
            <person name="Hauser L."/>
            <person name="Rohde M."/>
            <person name="Pukall R."/>
            <person name="Goker M."/>
            <person name="Detter J.C."/>
            <person name="Woyke T."/>
            <person name="Bristow J."/>
            <person name="Eisen J.A."/>
            <person name="Markowitz V."/>
            <person name="Hugenholtz P."/>
            <person name="Kyrpides N.C."/>
            <person name="Klenk H.P."/>
        </authorList>
    </citation>
    <scope>NUCLEOTIDE SEQUENCE</scope>
    <source>
        <strain evidence="2">ATCC 49209 / DSM 20642 / JCM 10262 / PW2</strain>
    </source>
</reference>
<evidence type="ECO:0000313" key="2">
    <source>
        <dbReference type="Proteomes" id="UP000006851"/>
    </source>
</evidence>
<dbReference type="InterPro" id="IPR006439">
    <property type="entry name" value="HAD-SF_hydro_IA"/>
</dbReference>
<sequence>MDTKSRQEHGRSAAIESVIFDMGGVLMTFDGLAFARVFAENEDDARLLDAALFGRTEWALLDAGAISHQTMARVAAEHLPRRLRPNLDALIAGWPAHSRPIEETNRLALDLKTRGLGIYVLSNASTRIEEQLSRAPVHPALDGWMASAFEHIMKPDPDIYRLLAHRFGLDVATCLFVDDNADNCIGAEIAGMRAHHFTGDACALAETIDRLARPARSL</sequence>
<dbReference type="PANTHER" id="PTHR43611:SF3">
    <property type="entry name" value="FLAVIN MONONUCLEOTIDE HYDROLASE 1, CHLOROPLATIC"/>
    <property type="match status" value="1"/>
</dbReference>
<name>F2N8T2_CORGP</name>
<dbReference type="InterPro" id="IPR023214">
    <property type="entry name" value="HAD_sf"/>
</dbReference>
<dbReference type="KEGG" id="cgo:Corgl_1364"/>
<dbReference type="Pfam" id="PF00702">
    <property type="entry name" value="Hydrolase"/>
    <property type="match status" value="1"/>
</dbReference>
<dbReference type="RefSeq" id="WP_013709207.1">
    <property type="nucleotide sequence ID" value="NC_015389.1"/>
</dbReference>
<dbReference type="EMBL" id="CP002628">
    <property type="protein sequence ID" value="AEB07465.1"/>
    <property type="molecule type" value="Genomic_DNA"/>
</dbReference>
<dbReference type="GO" id="GO:0016787">
    <property type="term" value="F:hydrolase activity"/>
    <property type="evidence" value="ECO:0007669"/>
    <property type="project" value="UniProtKB-KW"/>
</dbReference>
<dbReference type="SFLD" id="SFLDG01129">
    <property type="entry name" value="C1.5:_HAD__Beta-PGM__Phosphata"/>
    <property type="match status" value="1"/>
</dbReference>
<dbReference type="eggNOG" id="COG1011">
    <property type="taxonomic scope" value="Bacteria"/>
</dbReference>
<dbReference type="PANTHER" id="PTHR43611">
    <property type="entry name" value="ALPHA-D-GLUCOSE 1-PHOSPHATE PHOSPHATASE"/>
    <property type="match status" value="1"/>
</dbReference>
<dbReference type="Gene3D" id="3.40.50.1000">
    <property type="entry name" value="HAD superfamily/HAD-like"/>
    <property type="match status" value="1"/>
</dbReference>
<evidence type="ECO:0000313" key="1">
    <source>
        <dbReference type="EMBL" id="AEB07465.1"/>
    </source>
</evidence>
<dbReference type="InterPro" id="IPR036412">
    <property type="entry name" value="HAD-like_sf"/>
</dbReference>
<dbReference type="HOGENOM" id="CLU_045011_9_1_11"/>
<dbReference type="AlphaFoldDB" id="F2N8T2"/>
<dbReference type="NCBIfam" id="TIGR01509">
    <property type="entry name" value="HAD-SF-IA-v3"/>
    <property type="match status" value="1"/>
</dbReference>